<proteinExistence type="predicted"/>
<dbReference type="OrthoDB" id="10270557at2759"/>
<dbReference type="Pfam" id="PF02127">
    <property type="entry name" value="Peptidase_M18"/>
    <property type="match status" value="1"/>
</dbReference>
<accession>A0A9P6XFT1</accession>
<dbReference type="EC" id="3.4.11.21" evidence="2"/>
<evidence type="ECO:0000313" key="4">
    <source>
        <dbReference type="Proteomes" id="UP000716291"/>
    </source>
</evidence>
<dbReference type="AlphaFoldDB" id="A0A9P6XFT1"/>
<evidence type="ECO:0000256" key="1">
    <source>
        <dbReference type="ARBA" id="ARBA00001335"/>
    </source>
</evidence>
<reference evidence="3" key="1">
    <citation type="journal article" date="2020" name="Microb. Genom.">
        <title>Genetic diversity of clinical and environmental Mucorales isolates obtained from an investigation of mucormycosis cases among solid organ transplant recipients.</title>
        <authorList>
            <person name="Nguyen M.H."/>
            <person name="Kaul D."/>
            <person name="Muto C."/>
            <person name="Cheng S.J."/>
            <person name="Richter R.A."/>
            <person name="Bruno V.M."/>
            <person name="Liu G."/>
            <person name="Beyhan S."/>
            <person name="Sundermann A.J."/>
            <person name="Mounaud S."/>
            <person name="Pasculle A.W."/>
            <person name="Nierman W.C."/>
            <person name="Driscoll E."/>
            <person name="Cumbie R."/>
            <person name="Clancy C.J."/>
            <person name="Dupont C.L."/>
        </authorList>
    </citation>
    <scope>NUCLEOTIDE SEQUENCE</scope>
    <source>
        <strain evidence="3">GL11</strain>
    </source>
</reference>
<dbReference type="Gene3D" id="3.40.630.10">
    <property type="entry name" value="Zn peptidases"/>
    <property type="match status" value="1"/>
</dbReference>
<protein>
    <recommendedName>
        <fullName evidence="2">aspartyl aminopeptidase</fullName>
        <ecNumber evidence="2">3.4.11.21</ecNumber>
    </recommendedName>
</protein>
<dbReference type="EMBL" id="JAANQT010000248">
    <property type="protein sequence ID" value="KAG1312780.1"/>
    <property type="molecule type" value="Genomic_DNA"/>
</dbReference>
<dbReference type="Proteomes" id="UP000716291">
    <property type="component" value="Unassembled WGS sequence"/>
</dbReference>
<dbReference type="GO" id="GO:0000324">
    <property type="term" value="C:fungal-type vacuole"/>
    <property type="evidence" value="ECO:0007669"/>
    <property type="project" value="TreeGrafter"/>
</dbReference>
<dbReference type="InterPro" id="IPR001948">
    <property type="entry name" value="Peptidase_M18"/>
</dbReference>
<evidence type="ECO:0000256" key="2">
    <source>
        <dbReference type="ARBA" id="ARBA00011965"/>
    </source>
</evidence>
<dbReference type="PANTHER" id="PTHR28570">
    <property type="entry name" value="ASPARTYL AMINOPEPTIDASE"/>
    <property type="match status" value="1"/>
</dbReference>
<dbReference type="PANTHER" id="PTHR28570:SF3">
    <property type="entry name" value="ASPARTYL AMINOPEPTIDASE"/>
    <property type="match status" value="1"/>
</dbReference>
<dbReference type="GO" id="GO:0006508">
    <property type="term" value="P:proteolysis"/>
    <property type="evidence" value="ECO:0007669"/>
    <property type="project" value="InterPro"/>
</dbReference>
<comment type="caution">
    <text evidence="3">The sequence shown here is derived from an EMBL/GenBank/DDBJ whole genome shotgun (WGS) entry which is preliminary data.</text>
</comment>
<sequence length="81" mass="8803">MNGGHHYAATTLTSLVSSKSGQEEFVVYSDSPCKLAIEAMPSTKLGLCVINVDNPQLNMHSIRKTGNMDDVEHGTDLLRNL</sequence>
<comment type="catalytic activity">
    <reaction evidence="1">
        <text>Release of an N-terminal aspartate or glutamate from a peptide, with a preference for aspartate.</text>
        <dbReference type="EC" id="3.4.11.21"/>
    </reaction>
</comment>
<dbReference type="SUPFAM" id="SSF53187">
    <property type="entry name" value="Zn-dependent exopeptidases"/>
    <property type="match status" value="1"/>
</dbReference>
<dbReference type="GO" id="GO:0008270">
    <property type="term" value="F:zinc ion binding"/>
    <property type="evidence" value="ECO:0007669"/>
    <property type="project" value="InterPro"/>
</dbReference>
<evidence type="ECO:0000313" key="3">
    <source>
        <dbReference type="EMBL" id="KAG1312780.1"/>
    </source>
</evidence>
<gene>
    <name evidence="3" type="ORF">G6F64_002754</name>
</gene>
<name>A0A9P6XFT1_RHIOR</name>
<dbReference type="GO" id="GO:0004177">
    <property type="term" value="F:aminopeptidase activity"/>
    <property type="evidence" value="ECO:0007669"/>
    <property type="project" value="UniProtKB-EC"/>
</dbReference>
<organism evidence="3 4">
    <name type="scientific">Rhizopus oryzae</name>
    <name type="common">Mucormycosis agent</name>
    <name type="synonym">Rhizopus arrhizus var. delemar</name>
    <dbReference type="NCBI Taxonomy" id="64495"/>
    <lineage>
        <taxon>Eukaryota</taxon>
        <taxon>Fungi</taxon>
        <taxon>Fungi incertae sedis</taxon>
        <taxon>Mucoromycota</taxon>
        <taxon>Mucoromycotina</taxon>
        <taxon>Mucoromycetes</taxon>
        <taxon>Mucorales</taxon>
        <taxon>Mucorineae</taxon>
        <taxon>Rhizopodaceae</taxon>
        <taxon>Rhizopus</taxon>
    </lineage>
</organism>
<keyword evidence="4" id="KW-1185">Reference proteome</keyword>